<feature type="region of interest" description="Disordered" evidence="5">
    <location>
        <begin position="427"/>
        <end position="447"/>
    </location>
</feature>
<dbReference type="Gene3D" id="4.10.1000.10">
    <property type="entry name" value="Zinc finger, CCCH-type"/>
    <property type="match status" value="1"/>
</dbReference>
<accession>A0A2P5CK08</accession>
<keyword evidence="1 4" id="KW-0479">Metal-binding</keyword>
<dbReference type="PROSITE" id="PS50103">
    <property type="entry name" value="ZF_C3H1"/>
    <property type="match status" value="1"/>
</dbReference>
<protein>
    <submittedName>
        <fullName evidence="7">Zinc finger, CCCH-type</fullName>
    </submittedName>
</protein>
<dbReference type="Proteomes" id="UP000237000">
    <property type="component" value="Unassembled WGS sequence"/>
</dbReference>
<dbReference type="FunCoup" id="A0A2P5CK08">
    <property type="interactions" value="1309"/>
</dbReference>
<feature type="compositionally biased region" description="Low complexity" evidence="5">
    <location>
        <begin position="368"/>
        <end position="385"/>
    </location>
</feature>
<dbReference type="InterPro" id="IPR000571">
    <property type="entry name" value="Znf_CCCH"/>
</dbReference>
<keyword evidence="8" id="KW-1185">Reference proteome</keyword>
<gene>
    <name evidence="7" type="ORF">TorRG33x02_282050</name>
</gene>
<keyword evidence="3 4" id="KW-0862">Zinc</keyword>
<feature type="domain" description="C3H1-type" evidence="6">
    <location>
        <begin position="167"/>
        <end position="194"/>
    </location>
</feature>
<evidence type="ECO:0000256" key="4">
    <source>
        <dbReference type="PROSITE-ProRule" id="PRU00723"/>
    </source>
</evidence>
<evidence type="ECO:0000313" key="8">
    <source>
        <dbReference type="Proteomes" id="UP000237000"/>
    </source>
</evidence>
<feature type="zinc finger region" description="C3H1-type" evidence="4">
    <location>
        <begin position="167"/>
        <end position="194"/>
    </location>
</feature>
<dbReference type="Pfam" id="PF00642">
    <property type="entry name" value="zf-CCCH"/>
    <property type="match status" value="1"/>
</dbReference>
<evidence type="ECO:0000259" key="6">
    <source>
        <dbReference type="PROSITE" id="PS50103"/>
    </source>
</evidence>
<comment type="caution">
    <text evidence="7">The sequence shown here is derived from an EMBL/GenBank/DDBJ whole genome shotgun (WGS) entry which is preliminary data.</text>
</comment>
<dbReference type="AlphaFoldDB" id="A0A2P5CK08"/>
<reference evidence="8" key="1">
    <citation type="submission" date="2016-06" db="EMBL/GenBank/DDBJ databases">
        <title>Parallel loss of symbiosis genes in relatives of nitrogen-fixing non-legume Parasponia.</title>
        <authorList>
            <person name="Van Velzen R."/>
            <person name="Holmer R."/>
            <person name="Bu F."/>
            <person name="Rutten L."/>
            <person name="Van Zeijl A."/>
            <person name="Liu W."/>
            <person name="Santuari L."/>
            <person name="Cao Q."/>
            <person name="Sharma T."/>
            <person name="Shen D."/>
            <person name="Roswanjaya Y."/>
            <person name="Wardhani T."/>
            <person name="Kalhor M.S."/>
            <person name="Jansen J."/>
            <person name="Van den Hoogen J."/>
            <person name="Gungor B."/>
            <person name="Hartog M."/>
            <person name="Hontelez J."/>
            <person name="Verver J."/>
            <person name="Yang W.-C."/>
            <person name="Schijlen E."/>
            <person name="Repin R."/>
            <person name="Schilthuizen M."/>
            <person name="Schranz E."/>
            <person name="Heidstra R."/>
            <person name="Miyata K."/>
            <person name="Fedorova E."/>
            <person name="Kohlen W."/>
            <person name="Bisseling T."/>
            <person name="Smit S."/>
            <person name="Geurts R."/>
        </authorList>
    </citation>
    <scope>NUCLEOTIDE SEQUENCE [LARGE SCALE GENOMIC DNA]</scope>
    <source>
        <strain evidence="8">cv. RG33-2</strain>
    </source>
</reference>
<dbReference type="GO" id="GO:0008270">
    <property type="term" value="F:zinc ion binding"/>
    <property type="evidence" value="ECO:0007669"/>
    <property type="project" value="UniProtKB-KW"/>
</dbReference>
<dbReference type="PANTHER" id="PTHR36886:SF3">
    <property type="entry name" value="PROTEIN FRIGIDA-ESSENTIAL 1"/>
    <property type="match status" value="1"/>
</dbReference>
<name>A0A2P5CK08_TREOI</name>
<feature type="region of interest" description="Disordered" evidence="5">
    <location>
        <begin position="67"/>
        <end position="87"/>
    </location>
</feature>
<dbReference type="PANTHER" id="PTHR36886">
    <property type="entry name" value="PROTEIN FRIGIDA-ESSENTIAL 1"/>
    <property type="match status" value="1"/>
</dbReference>
<dbReference type="SUPFAM" id="SSF90229">
    <property type="entry name" value="CCCH zinc finger"/>
    <property type="match status" value="1"/>
</dbReference>
<dbReference type="EMBL" id="JXTC01000356">
    <property type="protein sequence ID" value="PON61381.1"/>
    <property type="molecule type" value="Genomic_DNA"/>
</dbReference>
<keyword evidence="2 4" id="KW-0863">Zinc-finger</keyword>
<dbReference type="OrthoDB" id="1935339at2759"/>
<feature type="region of interest" description="Disordered" evidence="5">
    <location>
        <begin position="505"/>
        <end position="579"/>
    </location>
</feature>
<evidence type="ECO:0000256" key="3">
    <source>
        <dbReference type="ARBA" id="ARBA00022833"/>
    </source>
</evidence>
<evidence type="ECO:0000256" key="1">
    <source>
        <dbReference type="ARBA" id="ARBA00022723"/>
    </source>
</evidence>
<dbReference type="STRING" id="63057.A0A2P5CK08"/>
<evidence type="ECO:0000313" key="7">
    <source>
        <dbReference type="EMBL" id="PON61381.1"/>
    </source>
</evidence>
<proteinExistence type="predicted"/>
<dbReference type="InterPro" id="IPR036855">
    <property type="entry name" value="Znf_CCCH_sf"/>
</dbReference>
<evidence type="ECO:0000256" key="5">
    <source>
        <dbReference type="SAM" id="MobiDB-lite"/>
    </source>
</evidence>
<feature type="region of interest" description="Disordered" evidence="5">
    <location>
        <begin position="215"/>
        <end position="237"/>
    </location>
</feature>
<feature type="region of interest" description="Disordered" evidence="5">
    <location>
        <begin position="344"/>
        <end position="385"/>
    </location>
</feature>
<dbReference type="InParanoid" id="A0A2P5CK08"/>
<dbReference type="SMART" id="SM00356">
    <property type="entry name" value="ZnF_C3H1"/>
    <property type="match status" value="1"/>
</dbReference>
<organism evidence="7 8">
    <name type="scientific">Trema orientale</name>
    <name type="common">Charcoal tree</name>
    <name type="synonym">Celtis orientalis</name>
    <dbReference type="NCBI Taxonomy" id="63057"/>
    <lineage>
        <taxon>Eukaryota</taxon>
        <taxon>Viridiplantae</taxon>
        <taxon>Streptophyta</taxon>
        <taxon>Embryophyta</taxon>
        <taxon>Tracheophyta</taxon>
        <taxon>Spermatophyta</taxon>
        <taxon>Magnoliopsida</taxon>
        <taxon>eudicotyledons</taxon>
        <taxon>Gunneridae</taxon>
        <taxon>Pentapetalae</taxon>
        <taxon>rosids</taxon>
        <taxon>fabids</taxon>
        <taxon>Rosales</taxon>
        <taxon>Cannabaceae</taxon>
        <taxon>Trema</taxon>
    </lineage>
</organism>
<sequence length="714" mass="79107">MLLRYTSVLLFKSTRLDVRVDLISQRYDGSLGSSSSTRGKFGEDVAFSEDKRSVEFAIDMKGAETLAEKSSLKHSSKRTSDSNPDLRANDILNVKSYNSSGTKGKEMVNAELMNNCVGQKHGLHSQDEIKQMDMQFCNDEKQKVLRLAAFEKETRSHSPGAEIKDNKRPAVICDFYAKGWCIKGSSCRFLHVKDLKNDLPQREGDGAADYKAEVQLGGSRETAQRSRSPSFHDGLAPSVGNNSAFPLHLPSERIKPLEHVESKGSLKFPEMPKFLSQREEVFPLSFKDIGRDSKSQNTPANDYSDHGSLINRDGSVLRNSFHPEYAVSSSGHVISSANYRLMNPSSHSRSMEELASIQSQRRHNNQTSPLTSHSPNSGSSTSLLTNGVLSSDRISAWTESTLPFSYSSLNPSSLGSRSSSLFQISSHFSSSEPDNLPSTKRKFSSDDWEPSVPFRPSFLVRSMMSSTGSQYDPLRDSVELPKSGDMSLRASLHSQGSSVVNTLHQQNHGDAVSETPDPACNDDTKSVSSHNTFHGNMLDKSCRKQGRDTQTTEVEVVGTSTAWQNGTMPRQKNSLVSSDVKDITEATSDGRRQSQRHGPKGSLDVKADRIRQNNDVVVGRIVEGVVHKESKALLHFRAALIDFVKDLLKPKWREGLLSKDAHKQIVKKAVEKVLSTLQPEQIPPSMELVKHYLASSRPKIDKLVEDYAEIYGKL</sequence>
<feature type="compositionally biased region" description="Polar residues" evidence="5">
    <location>
        <begin position="548"/>
        <end position="577"/>
    </location>
</feature>
<evidence type="ECO:0000256" key="2">
    <source>
        <dbReference type="ARBA" id="ARBA00022771"/>
    </source>
</evidence>
<dbReference type="InterPro" id="IPR052650">
    <property type="entry name" value="Zinc_finger_CCCH"/>
</dbReference>